<evidence type="ECO:0000313" key="5">
    <source>
        <dbReference type="EMBL" id="GAB0056826.1"/>
    </source>
</evidence>
<evidence type="ECO:0000259" key="4">
    <source>
        <dbReference type="Pfam" id="PF01814"/>
    </source>
</evidence>
<evidence type="ECO:0000256" key="3">
    <source>
        <dbReference type="ARBA" id="ARBA00023004"/>
    </source>
</evidence>
<feature type="domain" description="Hemerythrin-like" evidence="4">
    <location>
        <begin position="15"/>
        <end position="121"/>
    </location>
</feature>
<dbReference type="RefSeq" id="WP_420904547.1">
    <property type="nucleotide sequence ID" value="NZ_BAAFGK010000004.1"/>
</dbReference>
<accession>A0ABQ0C7H2</accession>
<dbReference type="EMBL" id="BAAFGK010000004">
    <property type="protein sequence ID" value="GAB0056826.1"/>
    <property type="molecule type" value="Genomic_DNA"/>
</dbReference>
<dbReference type="SUPFAM" id="SSF47188">
    <property type="entry name" value="Hemerythrin-like"/>
    <property type="match status" value="1"/>
</dbReference>
<name>A0ABQ0C7H2_9PROT</name>
<comment type="caution">
    <text evidence="5">The sequence shown here is derived from an EMBL/GenBank/DDBJ whole genome shotgun (WGS) entry which is preliminary data.</text>
</comment>
<reference evidence="5 6" key="1">
    <citation type="submission" date="2024-05" db="EMBL/GenBank/DDBJ databases">
        <authorList>
            <consortium name="Candidatus Magnetaquicoccaceae bacterium FCR-1 genome sequencing consortium"/>
            <person name="Shimoshige H."/>
            <person name="Shimamura S."/>
            <person name="Taoka A."/>
            <person name="Kobayashi H."/>
            <person name="Maekawa T."/>
        </authorList>
    </citation>
    <scope>NUCLEOTIDE SEQUENCE [LARGE SCALE GENOMIC DNA]</scope>
    <source>
        <strain evidence="5 6">FCR-1</strain>
    </source>
</reference>
<dbReference type="InterPro" id="IPR012312">
    <property type="entry name" value="Hemerythrin-like"/>
</dbReference>
<comment type="similarity">
    <text evidence="1">Belongs to the hemerythrin family.</text>
</comment>
<dbReference type="NCBIfam" id="TIGR02481">
    <property type="entry name" value="hemeryth_dom"/>
    <property type="match status" value="1"/>
</dbReference>
<keyword evidence="6" id="KW-1185">Reference proteome</keyword>
<sequence length="129" mass="15551">MPRFDWQYGYQTNNRIVDLQHKYFLELMNRLHEELGANVDPIYQERLLDELLAYARFHFISEENILLKYLPRRFAHQQRLHEVLVQELQKKIASMKAGQTTAQEIVHFVVEWFFTHTVTEDVTDFLPLS</sequence>
<dbReference type="Proteomes" id="UP001628193">
    <property type="component" value="Unassembled WGS sequence"/>
</dbReference>
<dbReference type="Gene3D" id="1.20.120.50">
    <property type="entry name" value="Hemerythrin-like"/>
    <property type="match status" value="1"/>
</dbReference>
<dbReference type="InterPro" id="IPR012827">
    <property type="entry name" value="Hemerythrin_metal-bd"/>
</dbReference>
<dbReference type="InterPro" id="IPR035938">
    <property type="entry name" value="Hemerythrin-like_sf"/>
</dbReference>
<dbReference type="Pfam" id="PF01814">
    <property type="entry name" value="Hemerythrin"/>
    <property type="match status" value="1"/>
</dbReference>
<keyword evidence="2" id="KW-0479">Metal-binding</keyword>
<evidence type="ECO:0000256" key="1">
    <source>
        <dbReference type="ARBA" id="ARBA00010587"/>
    </source>
</evidence>
<evidence type="ECO:0000313" key="6">
    <source>
        <dbReference type="Proteomes" id="UP001628193"/>
    </source>
</evidence>
<keyword evidence="3" id="KW-0408">Iron</keyword>
<organism evidence="5 6">
    <name type="scientific">Candidatus Magnetaquiglobus chichijimensis</name>
    <dbReference type="NCBI Taxonomy" id="3141448"/>
    <lineage>
        <taxon>Bacteria</taxon>
        <taxon>Pseudomonadati</taxon>
        <taxon>Pseudomonadota</taxon>
        <taxon>Magnetococcia</taxon>
        <taxon>Magnetococcales</taxon>
        <taxon>Candidatus Magnetaquicoccaceae</taxon>
        <taxon>Candidatus Magnetaquiglobus</taxon>
    </lineage>
</organism>
<reference evidence="5 6" key="2">
    <citation type="submission" date="2024-09" db="EMBL/GenBank/DDBJ databases">
        <title>Draft genome sequence of Candidatus Magnetaquicoccaceae bacterium FCR-1.</title>
        <authorList>
            <person name="Shimoshige H."/>
            <person name="Shimamura S."/>
            <person name="Taoka A."/>
            <person name="Kobayashi H."/>
            <person name="Maekawa T."/>
        </authorList>
    </citation>
    <scope>NUCLEOTIDE SEQUENCE [LARGE SCALE GENOMIC DNA]</scope>
    <source>
        <strain evidence="5 6">FCR-1</strain>
    </source>
</reference>
<protein>
    <submittedName>
        <fullName evidence="5">Bacteriohemerythrin</fullName>
    </submittedName>
</protein>
<gene>
    <name evidence="5" type="ORF">SIID45300_01138</name>
</gene>
<proteinExistence type="inferred from homology"/>
<dbReference type="CDD" id="cd12107">
    <property type="entry name" value="Hemerythrin"/>
    <property type="match status" value="1"/>
</dbReference>
<evidence type="ECO:0000256" key="2">
    <source>
        <dbReference type="ARBA" id="ARBA00022723"/>
    </source>
</evidence>